<dbReference type="AlphaFoldDB" id="A0A8X6YDP7"/>
<keyword evidence="1" id="KW-0472">Membrane</keyword>
<gene>
    <name evidence="2" type="ORF">TNIN_162961</name>
</gene>
<keyword evidence="1" id="KW-0812">Transmembrane</keyword>
<feature type="transmembrane region" description="Helical" evidence="1">
    <location>
        <begin position="63"/>
        <end position="89"/>
    </location>
</feature>
<keyword evidence="3" id="KW-1185">Reference proteome</keyword>
<comment type="caution">
    <text evidence="2">The sequence shown here is derived from an EMBL/GenBank/DDBJ whole genome shotgun (WGS) entry which is preliminary data.</text>
</comment>
<organism evidence="2 3">
    <name type="scientific">Trichonephila inaurata madagascariensis</name>
    <dbReference type="NCBI Taxonomy" id="2747483"/>
    <lineage>
        <taxon>Eukaryota</taxon>
        <taxon>Metazoa</taxon>
        <taxon>Ecdysozoa</taxon>
        <taxon>Arthropoda</taxon>
        <taxon>Chelicerata</taxon>
        <taxon>Arachnida</taxon>
        <taxon>Araneae</taxon>
        <taxon>Araneomorphae</taxon>
        <taxon>Entelegynae</taxon>
        <taxon>Araneoidea</taxon>
        <taxon>Nephilidae</taxon>
        <taxon>Trichonephila</taxon>
        <taxon>Trichonephila inaurata</taxon>
    </lineage>
</organism>
<accession>A0A8X6YDP7</accession>
<keyword evidence="1" id="KW-1133">Transmembrane helix</keyword>
<sequence>MLRIGIAAAVGKVRDTPVIFKNVRSSMLVSRPDTYFDDDPRWVTRVTEKSGVQTLDPEIKSLVLYRLSLIDVVESITILVMDVILFTCYRFRIMKFISKAPHLALKTRC</sequence>
<evidence type="ECO:0000313" key="2">
    <source>
        <dbReference type="EMBL" id="GFY68777.1"/>
    </source>
</evidence>
<evidence type="ECO:0000256" key="1">
    <source>
        <dbReference type="SAM" id="Phobius"/>
    </source>
</evidence>
<reference evidence="2" key="1">
    <citation type="submission" date="2020-08" db="EMBL/GenBank/DDBJ databases">
        <title>Multicomponent nature underlies the extraordinary mechanical properties of spider dragline silk.</title>
        <authorList>
            <person name="Kono N."/>
            <person name="Nakamura H."/>
            <person name="Mori M."/>
            <person name="Yoshida Y."/>
            <person name="Ohtoshi R."/>
            <person name="Malay A.D."/>
            <person name="Moran D.A.P."/>
            <person name="Tomita M."/>
            <person name="Numata K."/>
            <person name="Arakawa K."/>
        </authorList>
    </citation>
    <scope>NUCLEOTIDE SEQUENCE</scope>
</reference>
<dbReference type="Proteomes" id="UP000886998">
    <property type="component" value="Unassembled WGS sequence"/>
</dbReference>
<protein>
    <submittedName>
        <fullName evidence="2">Uncharacterized protein</fullName>
    </submittedName>
</protein>
<evidence type="ECO:0000313" key="3">
    <source>
        <dbReference type="Proteomes" id="UP000886998"/>
    </source>
</evidence>
<name>A0A8X6YDP7_9ARAC</name>
<dbReference type="EMBL" id="BMAV01017247">
    <property type="protein sequence ID" value="GFY68777.1"/>
    <property type="molecule type" value="Genomic_DNA"/>
</dbReference>
<proteinExistence type="predicted"/>